<evidence type="ECO:0000256" key="8">
    <source>
        <dbReference type="ARBA" id="ARBA00023180"/>
    </source>
</evidence>
<feature type="region of interest" description="Disordered" evidence="13">
    <location>
        <begin position="2317"/>
        <end position="2364"/>
    </location>
</feature>
<evidence type="ECO:0000256" key="4">
    <source>
        <dbReference type="ARBA" id="ARBA00022737"/>
    </source>
</evidence>
<feature type="compositionally biased region" description="Low complexity" evidence="13">
    <location>
        <begin position="2210"/>
        <end position="2251"/>
    </location>
</feature>
<dbReference type="PROSITE" id="PS01225">
    <property type="entry name" value="CTCK_2"/>
    <property type="match status" value="1"/>
</dbReference>
<feature type="region of interest" description="Disordered" evidence="13">
    <location>
        <begin position="1392"/>
        <end position="1727"/>
    </location>
</feature>
<dbReference type="Pfam" id="PF00094">
    <property type="entry name" value="VWD"/>
    <property type="match status" value="4"/>
</dbReference>
<feature type="compositionally biased region" description="Low complexity" evidence="13">
    <location>
        <begin position="1920"/>
        <end position="1937"/>
    </location>
</feature>
<feature type="compositionally biased region" description="Low complexity" evidence="13">
    <location>
        <begin position="1791"/>
        <end position="1832"/>
    </location>
</feature>
<dbReference type="InterPro" id="IPR002919">
    <property type="entry name" value="TIL_dom"/>
</dbReference>
<evidence type="ECO:0000313" key="17">
    <source>
        <dbReference type="Ensembl" id="ENSJJAP00000011920.1"/>
    </source>
</evidence>
<protein>
    <recommendedName>
        <fullName evidence="11">Mucin-2</fullName>
    </recommendedName>
</protein>
<dbReference type="Pfam" id="PF01826">
    <property type="entry name" value="TIL"/>
    <property type="match status" value="2"/>
</dbReference>
<evidence type="ECO:0000256" key="12">
    <source>
        <dbReference type="PROSITE-ProRule" id="PRU00039"/>
    </source>
</evidence>
<dbReference type="PANTHER" id="PTHR11339:SF264">
    <property type="entry name" value="MUCIN-6"/>
    <property type="match status" value="1"/>
</dbReference>
<feature type="region of interest" description="Disordered" evidence="13">
    <location>
        <begin position="1762"/>
        <end position="1842"/>
    </location>
</feature>
<dbReference type="SMART" id="SM00215">
    <property type="entry name" value="VWC_out"/>
    <property type="match status" value="2"/>
</dbReference>
<feature type="domain" description="VWFD" evidence="16">
    <location>
        <begin position="412"/>
        <end position="596"/>
    </location>
</feature>
<feature type="signal peptide" evidence="14">
    <location>
        <begin position="1"/>
        <end position="22"/>
    </location>
</feature>
<dbReference type="Ensembl" id="ENSJJAT00000018399.1">
    <property type="protein sequence ID" value="ENSJJAP00000011920.1"/>
    <property type="gene ID" value="ENSJJAG00000015065.1"/>
</dbReference>
<evidence type="ECO:0000256" key="5">
    <source>
        <dbReference type="ARBA" id="ARBA00022813"/>
    </source>
</evidence>
<dbReference type="InterPro" id="IPR036084">
    <property type="entry name" value="Ser_inhib-like_sf"/>
</dbReference>
<feature type="compositionally biased region" description="Low complexity" evidence="13">
    <location>
        <begin position="1620"/>
        <end position="1644"/>
    </location>
</feature>
<feature type="domain" description="VWFD" evidence="16">
    <location>
        <begin position="39"/>
        <end position="234"/>
    </location>
</feature>
<dbReference type="GO" id="GO:0005615">
    <property type="term" value="C:extracellular space"/>
    <property type="evidence" value="ECO:0007669"/>
    <property type="project" value="TreeGrafter"/>
</dbReference>
<feature type="region of interest" description="Disordered" evidence="13">
    <location>
        <begin position="1219"/>
        <end position="1379"/>
    </location>
</feature>
<feature type="compositionally biased region" description="Polar residues" evidence="13">
    <location>
        <begin position="1525"/>
        <end position="1553"/>
    </location>
</feature>
<dbReference type="InterPro" id="IPR050780">
    <property type="entry name" value="Mucin_vWF_Thrombospondin_sf"/>
</dbReference>
<feature type="compositionally biased region" description="Low complexity" evidence="13">
    <location>
        <begin position="1507"/>
        <end position="1524"/>
    </location>
</feature>
<evidence type="ECO:0000256" key="10">
    <source>
        <dbReference type="ARBA" id="ARBA00064609"/>
    </source>
</evidence>
<feature type="compositionally biased region" description="Low complexity" evidence="13">
    <location>
        <begin position="1955"/>
        <end position="1992"/>
    </location>
</feature>
<comment type="subcellular location">
    <subcellularLocation>
        <location evidence="1">Secreted</location>
    </subcellularLocation>
</comment>
<dbReference type="InterPro" id="IPR001007">
    <property type="entry name" value="VWF_dom"/>
</dbReference>
<evidence type="ECO:0000256" key="14">
    <source>
        <dbReference type="SAM" id="SignalP"/>
    </source>
</evidence>
<feature type="compositionally biased region" description="Low complexity" evidence="13">
    <location>
        <begin position="2001"/>
        <end position="2017"/>
    </location>
</feature>
<feature type="compositionally biased region" description="Low complexity" evidence="13">
    <location>
        <begin position="2264"/>
        <end position="2291"/>
    </location>
</feature>
<gene>
    <name evidence="17" type="primary">Muc6</name>
</gene>
<evidence type="ECO:0000256" key="9">
    <source>
        <dbReference type="ARBA" id="ARBA00063950"/>
    </source>
</evidence>
<keyword evidence="7" id="KW-1015">Disulfide bond</keyword>
<feature type="compositionally biased region" description="Low complexity" evidence="13">
    <location>
        <begin position="1660"/>
        <end position="1689"/>
    </location>
</feature>
<keyword evidence="8" id="KW-0325">Glycoprotein</keyword>
<keyword evidence="2" id="KW-0964">Secreted</keyword>
<comment type="caution">
    <text evidence="12">Lacks conserved residue(s) required for the propagation of feature annotation.</text>
</comment>
<dbReference type="SMART" id="SM00216">
    <property type="entry name" value="VWD"/>
    <property type="match status" value="3"/>
</dbReference>
<dbReference type="Gene3D" id="2.10.25.10">
    <property type="entry name" value="Laminin"/>
    <property type="match status" value="3"/>
</dbReference>
<feature type="compositionally biased region" description="Low complexity" evidence="13">
    <location>
        <begin position="1233"/>
        <end position="1251"/>
    </location>
</feature>
<proteinExistence type="predicted"/>
<evidence type="ECO:0000313" key="18">
    <source>
        <dbReference type="Proteomes" id="UP000694385"/>
    </source>
</evidence>
<dbReference type="InterPro" id="IPR001846">
    <property type="entry name" value="VWF_type-D"/>
</dbReference>
<reference evidence="17" key="1">
    <citation type="submission" date="2025-08" db="UniProtKB">
        <authorList>
            <consortium name="Ensembl"/>
        </authorList>
    </citation>
    <scope>IDENTIFICATION</scope>
</reference>
<dbReference type="GeneTree" id="ENSGT00940000161708"/>
<feature type="compositionally biased region" description="Polar residues" evidence="13">
    <location>
        <begin position="1833"/>
        <end position="1842"/>
    </location>
</feature>
<keyword evidence="3 14" id="KW-0732">Signal</keyword>
<feature type="compositionally biased region" description="Low complexity" evidence="13">
    <location>
        <begin position="2095"/>
        <end position="2107"/>
    </location>
</feature>
<dbReference type="GO" id="GO:0031012">
    <property type="term" value="C:extracellular matrix"/>
    <property type="evidence" value="ECO:0007669"/>
    <property type="project" value="TreeGrafter"/>
</dbReference>
<dbReference type="PROSITE" id="PS51233">
    <property type="entry name" value="VWFD"/>
    <property type="match status" value="3"/>
</dbReference>
<feature type="domain" description="CTCK" evidence="15">
    <location>
        <begin position="2366"/>
        <end position="2455"/>
    </location>
</feature>
<feature type="region of interest" description="Disordered" evidence="13">
    <location>
        <begin position="2041"/>
        <end position="2072"/>
    </location>
</feature>
<feature type="compositionally biased region" description="Low complexity" evidence="13">
    <location>
        <begin position="1453"/>
        <end position="1482"/>
    </location>
</feature>
<feature type="compositionally biased region" description="Low complexity" evidence="13">
    <location>
        <begin position="1762"/>
        <end position="1781"/>
    </location>
</feature>
<dbReference type="Pfam" id="PF08742">
    <property type="entry name" value="C8"/>
    <property type="match status" value="3"/>
</dbReference>
<keyword evidence="6" id="KW-0186">Copper</keyword>
<feature type="compositionally biased region" description="Polar residues" evidence="13">
    <location>
        <begin position="1645"/>
        <end position="1659"/>
    </location>
</feature>
<feature type="compositionally biased region" description="Polar residues" evidence="13">
    <location>
        <begin position="1599"/>
        <end position="1619"/>
    </location>
</feature>
<feature type="compositionally biased region" description="Low complexity" evidence="13">
    <location>
        <begin position="2334"/>
        <end position="2358"/>
    </location>
</feature>
<feature type="compositionally biased region" description="Polar residues" evidence="13">
    <location>
        <begin position="1938"/>
        <end position="1954"/>
    </location>
</feature>
<evidence type="ECO:0000256" key="1">
    <source>
        <dbReference type="ARBA" id="ARBA00004613"/>
    </source>
</evidence>
<comment type="subunit">
    <text evidence="10">Homomultimer; disulfide-linked. The N- and C-terminus mediate their assembly into higher order structures to form filaments. The CTCK domains of two polypeptides associate in the endoplasmic reticulum to generate intermolecularly disulfide-bonded dimers. These dimers progress to the Golgi apparatus, which is a more acidic environment than the endoplasmic reticulum. Under acidic conditions, the N-termini form non-covalent intermolecular interactions that juxtapose assemblies of the third VWD domain (VWD3) from different CTCK-linked dimers. The VWD3 assemblies then become disulfide bonded to one another to produce long, disulfide-linked polymers that remain highly compact until secretion. Interacts with FCGBP. Interacts with AGR2; disulfide-linked.</text>
</comment>
<accession>A0A8C5KPN5</accession>
<feature type="compositionally biased region" description="Low complexity" evidence="13">
    <location>
        <begin position="1569"/>
        <end position="1598"/>
    </location>
</feature>
<keyword evidence="4" id="KW-0677">Repeat</keyword>
<feature type="compositionally biased region" description="Low complexity" evidence="13">
    <location>
        <begin position="2116"/>
        <end position="2183"/>
    </location>
</feature>
<evidence type="ECO:0000256" key="2">
    <source>
        <dbReference type="ARBA" id="ARBA00022525"/>
    </source>
</evidence>
<feature type="region of interest" description="Disordered" evidence="13">
    <location>
        <begin position="2095"/>
        <end position="2291"/>
    </location>
</feature>
<comment type="subunit">
    <text evidence="9">Homomultimer; disulfide-linked. The N- and C-terminus mediate their assembly into higher order structures to form filaments. The CTCK domains of two polypeptides associate in the endoplasmic reticulum to generate intermolecularly disulfide-bonded dimers. These dimers progress to the Golgi apparatus, which is a more acidic environment than the endoplasmic reticulum. Under acidic conditions, the N-termini form non-covalent intermolecular interactions that juxtapose assemblies from different CTCK-linked dimers to produce long, disulfide-linked polymers that remain highly compact until secretion.</text>
</comment>
<reference evidence="17" key="2">
    <citation type="submission" date="2025-09" db="UniProtKB">
        <authorList>
            <consortium name="Ensembl"/>
        </authorList>
    </citation>
    <scope>IDENTIFICATION</scope>
</reference>
<evidence type="ECO:0000259" key="15">
    <source>
        <dbReference type="PROSITE" id="PS01225"/>
    </source>
</evidence>
<feature type="compositionally biased region" description="Polar residues" evidence="13">
    <location>
        <begin position="1431"/>
        <end position="1448"/>
    </location>
</feature>
<evidence type="ECO:0000256" key="7">
    <source>
        <dbReference type="ARBA" id="ARBA00023157"/>
    </source>
</evidence>
<dbReference type="PANTHER" id="PTHR11339">
    <property type="entry name" value="EXTRACELLULAR MATRIX GLYCOPROTEIN RELATED"/>
    <property type="match status" value="1"/>
</dbReference>
<feature type="compositionally biased region" description="Low complexity" evidence="13">
    <location>
        <begin position="2190"/>
        <end position="2202"/>
    </location>
</feature>
<keyword evidence="18" id="KW-1185">Reference proteome</keyword>
<dbReference type="CDD" id="cd19941">
    <property type="entry name" value="TIL"/>
    <property type="match status" value="3"/>
</dbReference>
<evidence type="ECO:0000256" key="13">
    <source>
        <dbReference type="SAM" id="MobiDB-lite"/>
    </source>
</evidence>
<evidence type="ECO:0000256" key="3">
    <source>
        <dbReference type="ARBA" id="ARBA00022729"/>
    </source>
</evidence>
<dbReference type="FunFam" id="2.10.25.10:FF:000153">
    <property type="entry name" value="MUC5B isoform 1"/>
    <property type="match status" value="1"/>
</dbReference>
<dbReference type="FunFam" id="2.10.25.10:FF:000414">
    <property type="entry name" value="von Willebrand factor"/>
    <property type="match status" value="1"/>
</dbReference>
<feature type="compositionally biased region" description="Polar residues" evidence="13">
    <location>
        <begin position="1271"/>
        <end position="1374"/>
    </location>
</feature>
<feature type="chain" id="PRO_5034392642" description="Mucin-2" evidence="14">
    <location>
        <begin position="23"/>
        <end position="2456"/>
    </location>
</feature>
<dbReference type="Proteomes" id="UP000694385">
    <property type="component" value="Unassembled WGS sequence"/>
</dbReference>
<evidence type="ECO:0000259" key="16">
    <source>
        <dbReference type="PROSITE" id="PS51233"/>
    </source>
</evidence>
<dbReference type="SUPFAM" id="SSF57567">
    <property type="entry name" value="Serine protease inhibitors"/>
    <property type="match status" value="3"/>
</dbReference>
<organism evidence="17 18">
    <name type="scientific">Jaculus jaculus</name>
    <name type="common">Lesser Egyptian jerboa</name>
    <dbReference type="NCBI Taxonomy" id="51337"/>
    <lineage>
        <taxon>Eukaryota</taxon>
        <taxon>Metazoa</taxon>
        <taxon>Chordata</taxon>
        <taxon>Craniata</taxon>
        <taxon>Vertebrata</taxon>
        <taxon>Euteleostomi</taxon>
        <taxon>Mammalia</taxon>
        <taxon>Eutheria</taxon>
        <taxon>Euarchontoglires</taxon>
        <taxon>Glires</taxon>
        <taxon>Rodentia</taxon>
        <taxon>Myomorpha</taxon>
        <taxon>Dipodoidea</taxon>
        <taxon>Dipodidae</taxon>
        <taxon>Dipodinae</taxon>
        <taxon>Jaculus</taxon>
    </lineage>
</organism>
<evidence type="ECO:0000256" key="11">
    <source>
        <dbReference type="ARBA" id="ARBA00067534"/>
    </source>
</evidence>
<keyword evidence="5" id="KW-0068">Autocatalytic cleavage</keyword>
<feature type="domain" description="VWFD" evidence="16">
    <location>
        <begin position="883"/>
        <end position="1055"/>
    </location>
</feature>
<dbReference type="InterPro" id="IPR014853">
    <property type="entry name" value="VWF/SSPO/ZAN-like_Cys-rich_dom"/>
</dbReference>
<feature type="compositionally biased region" description="Low complexity" evidence="13">
    <location>
        <begin position="2041"/>
        <end position="2064"/>
    </location>
</feature>
<dbReference type="SMART" id="SM00832">
    <property type="entry name" value="C8"/>
    <property type="match status" value="3"/>
</dbReference>
<feature type="region of interest" description="Disordered" evidence="13">
    <location>
        <begin position="1920"/>
        <end position="2019"/>
    </location>
</feature>
<feature type="compositionally biased region" description="Polar residues" evidence="13">
    <location>
        <begin position="2317"/>
        <end position="2333"/>
    </location>
</feature>
<name>A0A8C5KPN5_JACJA</name>
<evidence type="ECO:0000256" key="6">
    <source>
        <dbReference type="ARBA" id="ARBA00023008"/>
    </source>
</evidence>
<dbReference type="GO" id="GO:0070701">
    <property type="term" value="C:mucus layer"/>
    <property type="evidence" value="ECO:0007669"/>
    <property type="project" value="UniProtKB-ARBA"/>
</dbReference>
<dbReference type="InterPro" id="IPR006207">
    <property type="entry name" value="Cys_knot_C"/>
</dbReference>
<sequence>MLGVQLLLLLLLLSFEGALLSAGEWVSARPCLAGAPDKGWCSTWGNGHFSTFDHLEYNFLGRCNYIFTATCKAASPTFSVQLRRGPDGNISRIIVELGASVVTINKATISIKDIGVISLPYTSNGLQITPYGQNMQLVAKQLELELVVIWGPDAHLMEEQDGSLGEPETCKQETPIHAAPQVLVERKYMGRLCGLCGNFDGNADNEFLSEEGKLLEPYKYATLQKLDDPNEICVHEAIPSPPVPQTAYAKICTRLLNLVSPECNVPKDPLVRSCQEDMATCAQPGQQNCSCATLSEFSRRCSMAGQPVRSWRGPAPGQCPANQVYQECGEVCVKTCSNPYHSCSSFCTSGCFCPDGTLIDDISKNHTCVPVSQCPCMHNGVVYGPGQIIASTCQTCQCTMGHWTCTEQPCPGHCSLEGGSFITTFDARPYRFHGTCTYTLLQSSQLPDEGTLMAVYEKTGYSHSETSLAAIIYLSKKNKIIISEDEVITNNGDIKFLPYTTSNITVFRQTSTHLQMVTTFGLQLVIQLQPVFQVYITVGPQFRGQTKGLCGNFNGDTTDDFMTSMGIDESTASLFVDSWRAGNCPPALARETDPCSMSQLNKVCAETHCSMLLKKGSVFERCHAVVNPTPFYKRCVYQACNYEETFPHICAALGAYVHACSTWGVPLWGWRSIVDNCTVSCTGNRTFSYDSQACGRTCLSLSDHAAECHASAVPVDGCNCPSGTYLNHKAECVQKSQCPCLLDGNKLIEAYQSTVVKGILCYCISGRLSCPKQAEMFLASCPAPKTFRSCSQSSEDKFGAACAPTCHMLATGIDCVPTKCEPGCVCAKGLYENSNGQCVPAEECPCDFEGVSYPGGAILHNDCKTCTCSQGRWTCQQNAYCSSTCVLYGEGHVVTFDRQRFVFDGNCEYTLATDDCGANSSQPTFKILTENVICGKSGVTCSRAIKIFLGGLSITMADRNYTVSGEDPLIHFQMKPSSLHLILDVDIPGKANLTLVWNKHMSVSIKIRRTTQDALCGLCGNYNKNMKDDFETRSKYVASSELEFVNSWKENPLCGDASYVADPCSLNTFRRSWAERKCSIINSQTFAACHSKVYHLPYYEACVRDTCGCDMGGDCECLCDAVAAYAKACLDKGVCVDWRSPDFCPIYCDFYNTHTRVNENKYQYAREVNCTWHYQPCLCPGSLESFLDTNIEGCYNCSQDKYFDHGTGTCVPCGKSRTHLPHTGSRPPEVQPSTATTTTTRSYSSSSPATAVGPTYSPGLSASSSAPPSTDGETGWTTKKPTISLGGSTQTTMAITPQPTSPLTPIATASSTAPGVTMTQATTEPTASSLSPATKSTAQFTTHTTVTRITSAMPGTSPTQGESQPMGSQGTRAASSDHGIADPARKEAFLNFSAGGTKENQVTKKGRYQGHQYIEEPVADPYGQKTRQKSKSGNTIVDLTHQTSESQRPTAPPKTSSWTSPTTPSLVTSTTLSLPFSFSTTPQTTGPSLGTSIKTTAFPTPSTTEASLTSLPPFSTSSVTLTSPITPTGPSMVPSYSTTSPSINILMTTTSKGTGHPHTEPTLSSTTRATSQGYSSYTTASTSPHPSHSNSTPHHQSTLGSATTISPESTSGITSTQEAHPTSGTPSSPHTPFTTHSSPTVPVSNTAHTTGIPTGTSVITPKSTSSTTGTTVVHTTSGTPSSPHTPFTTNSLPTASVSTIPHTTGPHTGTSVHTTTTVPTPPAPQTSLTLPVSTIVIIPTNSQTTASTSRTPSIIFPTTTVEGTVSTPTAPPLTSTASATSKVQTSFSTASTSPSLVTHPSPTPHHPSSSVLATTITPQTTSTVPETSVPQTISETPSSSYTPFTTHSLSTISVPNTPHTIGPSSGTSVLTTITFPTPSGPQTSFTTSVATFSTSSASPTSQVLVTPTSSHMVPSTATIIPSTTITGPPQTSPTITSNTSVTTQAQSSLSTARTSPSHFSPPSSTPYHHQTTLTPATTTTPPKSTSSTAGTPMVHTTSGMPSSPHTPLTTHSPPTVSISNSPHTTYLPLVTSVQTTTIPIPSSPQTLLTSPVSTSSAHSLTSTSEMLSTPSSEHIMSTASTFHIKDTVPSLISTTTATSPAQSSFTTVKTSPEWSPPSSATQSISPPTSSSPHFSPSPTSVSPTNIPNSSPWWPGTSPTSSLPSPLLTTSSLPSGSFPASSSTSPPPTPSSSSYTPTLSSVSHVPLFTGPTTVSHPPSVSASVPPTAASTPVNASLLPLGTSSPPSSTLSTIHVSPTPTHGPASSTKFPSTSKTTSRVPTSSPFSSQSTTSHFTSLTTQALTPGFLSSTLGVTALPSSPVTTHTTSQEPTSVFLSSSITRPGSTSPSTTESPSTEGSPLPTPSGACSLREEQQQITYHGCTANVTLGRCEGFCASSVSFNIDTQQMETRCGCCHPIGTYEKQLLLPCPDPNTPGQQLKLTVQMFSSCACSHPRCRN</sequence>
<dbReference type="FunFam" id="2.10.25.10:FF:000674">
    <property type="entry name" value="Mucin-2"/>
    <property type="match status" value="1"/>
</dbReference>
<feature type="compositionally biased region" description="Polar residues" evidence="13">
    <location>
        <begin position="1483"/>
        <end position="1506"/>
    </location>
</feature>
<feature type="compositionally biased region" description="Low complexity" evidence="13">
    <location>
        <begin position="1698"/>
        <end position="1718"/>
    </location>
</feature>